<accession>A0ABR7WKA2</accession>
<name>A0ABR7WKA2_9SPHI</name>
<gene>
    <name evidence="1" type="ORF">IDJ77_02945</name>
</gene>
<sequence>MSISAYQQPADVQLKVVNVNKAPNAAATTGVASSKIFNISFGYQQKAYRTKVMKVLYANKDALYKVVMPCSLNNGTTMHWLQRQGKTWAVIIGEELDNKLLKAVTSAIDTME</sequence>
<dbReference type="EMBL" id="JACWMY010000002">
    <property type="protein sequence ID" value="MBD1362756.1"/>
    <property type="molecule type" value="Genomic_DNA"/>
</dbReference>
<proteinExistence type="predicted"/>
<comment type="caution">
    <text evidence="1">The sequence shown here is derived from an EMBL/GenBank/DDBJ whole genome shotgun (WGS) entry which is preliminary data.</text>
</comment>
<evidence type="ECO:0000313" key="2">
    <source>
        <dbReference type="Proteomes" id="UP000606600"/>
    </source>
</evidence>
<dbReference type="RefSeq" id="WP_191187444.1">
    <property type="nucleotide sequence ID" value="NZ_JACWMY010000002.1"/>
</dbReference>
<keyword evidence="2" id="KW-1185">Reference proteome</keyword>
<protein>
    <submittedName>
        <fullName evidence="1">Uncharacterized protein</fullName>
    </submittedName>
</protein>
<organism evidence="1 2">
    <name type="scientific">Mucilaginibacter pankratovii</name>
    <dbReference type="NCBI Taxonomy" id="2772110"/>
    <lineage>
        <taxon>Bacteria</taxon>
        <taxon>Pseudomonadati</taxon>
        <taxon>Bacteroidota</taxon>
        <taxon>Sphingobacteriia</taxon>
        <taxon>Sphingobacteriales</taxon>
        <taxon>Sphingobacteriaceae</taxon>
        <taxon>Mucilaginibacter</taxon>
    </lineage>
</organism>
<reference evidence="1 2" key="1">
    <citation type="submission" date="2020-09" db="EMBL/GenBank/DDBJ databases">
        <title>Novel species of Mucilaginibacter isolated from a glacier on the Tibetan Plateau.</title>
        <authorList>
            <person name="Liu Q."/>
            <person name="Xin Y.-H."/>
        </authorList>
    </citation>
    <scope>NUCLEOTIDE SEQUENCE [LARGE SCALE GENOMIC DNA]</scope>
    <source>
        <strain evidence="1 2">ZT4R22</strain>
    </source>
</reference>
<dbReference type="Proteomes" id="UP000606600">
    <property type="component" value="Unassembled WGS sequence"/>
</dbReference>
<evidence type="ECO:0000313" key="1">
    <source>
        <dbReference type="EMBL" id="MBD1362756.1"/>
    </source>
</evidence>